<feature type="compositionally biased region" description="Low complexity" evidence="1">
    <location>
        <begin position="49"/>
        <end position="75"/>
    </location>
</feature>
<proteinExistence type="predicted"/>
<evidence type="ECO:0000313" key="3">
    <source>
        <dbReference type="EMBL" id="NKY41392.1"/>
    </source>
</evidence>
<gene>
    <name evidence="3" type="ORF">HGA02_18280</name>
</gene>
<dbReference type="EMBL" id="JAAXOY010000699">
    <property type="protein sequence ID" value="NKY41392.1"/>
    <property type="molecule type" value="Genomic_DNA"/>
</dbReference>
<sequence length="75" mass="7488">MSARAGWYAVPAEPGTMRYWDGAAWTEHRQPLPPPADSVPITAPPPAPSASAAPAPSAPAYASAPAPASASAPPT</sequence>
<comment type="caution">
    <text evidence="3">The sequence shown here is derived from an EMBL/GenBank/DDBJ whole genome shotgun (WGS) entry which is preliminary data.</text>
</comment>
<evidence type="ECO:0000256" key="1">
    <source>
        <dbReference type="SAM" id="MobiDB-lite"/>
    </source>
</evidence>
<dbReference type="RefSeq" id="WP_168680728.1">
    <property type="nucleotide sequence ID" value="NZ_JAAXOY010000699.1"/>
</dbReference>
<name>A0ABX1K608_9CELL</name>
<evidence type="ECO:0000259" key="2">
    <source>
        <dbReference type="Pfam" id="PF10708"/>
    </source>
</evidence>
<organism evidence="3 4">
    <name type="scientific">Cellulomonas septica</name>
    <dbReference type="NCBI Taxonomy" id="285080"/>
    <lineage>
        <taxon>Bacteria</taxon>
        <taxon>Bacillati</taxon>
        <taxon>Actinomycetota</taxon>
        <taxon>Actinomycetes</taxon>
        <taxon>Micrococcales</taxon>
        <taxon>Cellulomonadaceae</taxon>
        <taxon>Cellulomonas</taxon>
    </lineage>
</organism>
<keyword evidence="4" id="KW-1185">Reference proteome</keyword>
<accession>A0ABX1K608</accession>
<dbReference type="Pfam" id="PF10708">
    <property type="entry name" value="DUF2510"/>
    <property type="match status" value="1"/>
</dbReference>
<evidence type="ECO:0000313" key="4">
    <source>
        <dbReference type="Proteomes" id="UP000777774"/>
    </source>
</evidence>
<feature type="non-terminal residue" evidence="3">
    <location>
        <position position="75"/>
    </location>
</feature>
<feature type="region of interest" description="Disordered" evidence="1">
    <location>
        <begin position="27"/>
        <end position="75"/>
    </location>
</feature>
<feature type="domain" description="DUF2510" evidence="2">
    <location>
        <begin position="5"/>
        <end position="37"/>
    </location>
</feature>
<protein>
    <submittedName>
        <fullName evidence="3">DUF2510 domain-containing protein</fullName>
    </submittedName>
</protein>
<feature type="compositionally biased region" description="Pro residues" evidence="1">
    <location>
        <begin position="31"/>
        <end position="48"/>
    </location>
</feature>
<dbReference type="InterPro" id="IPR018929">
    <property type="entry name" value="DUF2510"/>
</dbReference>
<dbReference type="Proteomes" id="UP000777774">
    <property type="component" value="Unassembled WGS sequence"/>
</dbReference>
<reference evidence="3 4" key="1">
    <citation type="submission" date="2020-04" db="EMBL/GenBank/DDBJ databases">
        <title>MicrobeNet Type strains.</title>
        <authorList>
            <person name="Nicholson A.C."/>
        </authorList>
    </citation>
    <scope>NUCLEOTIDE SEQUENCE [LARGE SCALE GENOMIC DNA]</scope>
    <source>
        <strain evidence="3 4">ATCC BAA-787</strain>
    </source>
</reference>